<dbReference type="EMBL" id="BMNT01000031">
    <property type="protein sequence ID" value="GGL03654.1"/>
    <property type="molecule type" value="Genomic_DNA"/>
</dbReference>
<accession>A0A917RFB0</accession>
<evidence type="ECO:0000313" key="3">
    <source>
        <dbReference type="Proteomes" id="UP000645217"/>
    </source>
</evidence>
<protein>
    <submittedName>
        <fullName evidence="2">Uncharacterized protein</fullName>
    </submittedName>
</protein>
<name>A0A917RFB0_9ACTN</name>
<gene>
    <name evidence="2" type="ORF">GCM10007964_52200</name>
</gene>
<reference evidence="2" key="2">
    <citation type="submission" date="2020-09" db="EMBL/GenBank/DDBJ databases">
        <authorList>
            <person name="Sun Q."/>
            <person name="Ohkuma M."/>
        </authorList>
    </citation>
    <scope>NUCLEOTIDE SEQUENCE</scope>
    <source>
        <strain evidence="2">JCM 13064</strain>
    </source>
</reference>
<keyword evidence="3" id="KW-1185">Reference proteome</keyword>
<sequence>MTSHPEPGEPRDPYGMSPAAHISAGGHFPGTTGRRAQVAAPPPPYAVAFVPASPIRHAVPWAIALPGIKISATCRAEAWVSIISRHPVVWTALDPMACEDCAVAIAASREQS</sequence>
<reference evidence="2" key="1">
    <citation type="journal article" date="2014" name="Int. J. Syst. Evol. Microbiol.">
        <title>Complete genome sequence of Corynebacterium casei LMG S-19264T (=DSM 44701T), isolated from a smear-ripened cheese.</title>
        <authorList>
            <consortium name="US DOE Joint Genome Institute (JGI-PGF)"/>
            <person name="Walter F."/>
            <person name="Albersmeier A."/>
            <person name="Kalinowski J."/>
            <person name="Ruckert C."/>
        </authorList>
    </citation>
    <scope>NUCLEOTIDE SEQUENCE</scope>
    <source>
        <strain evidence="2">JCM 13064</strain>
    </source>
</reference>
<dbReference type="RefSeq" id="WP_189165676.1">
    <property type="nucleotide sequence ID" value="NZ_BMNT01000031.1"/>
</dbReference>
<organism evidence="2 3">
    <name type="scientific">Sphaerisporangium melleum</name>
    <dbReference type="NCBI Taxonomy" id="321316"/>
    <lineage>
        <taxon>Bacteria</taxon>
        <taxon>Bacillati</taxon>
        <taxon>Actinomycetota</taxon>
        <taxon>Actinomycetes</taxon>
        <taxon>Streptosporangiales</taxon>
        <taxon>Streptosporangiaceae</taxon>
        <taxon>Sphaerisporangium</taxon>
    </lineage>
</organism>
<dbReference type="AlphaFoldDB" id="A0A917RFB0"/>
<feature type="compositionally biased region" description="Basic and acidic residues" evidence="1">
    <location>
        <begin position="1"/>
        <end position="12"/>
    </location>
</feature>
<evidence type="ECO:0000256" key="1">
    <source>
        <dbReference type="SAM" id="MobiDB-lite"/>
    </source>
</evidence>
<comment type="caution">
    <text evidence="2">The sequence shown here is derived from an EMBL/GenBank/DDBJ whole genome shotgun (WGS) entry which is preliminary data.</text>
</comment>
<feature type="region of interest" description="Disordered" evidence="1">
    <location>
        <begin position="1"/>
        <end position="39"/>
    </location>
</feature>
<proteinExistence type="predicted"/>
<evidence type="ECO:0000313" key="2">
    <source>
        <dbReference type="EMBL" id="GGL03654.1"/>
    </source>
</evidence>
<dbReference type="Proteomes" id="UP000645217">
    <property type="component" value="Unassembled WGS sequence"/>
</dbReference>